<sequence>MSLHAVVQFTHGTENGFVDFFPNEAEARAFVEDPPEVWAPRPQDSLRIFELVEVED</sequence>
<evidence type="ECO:0000313" key="1">
    <source>
        <dbReference type="EMBL" id="AIY15814.2"/>
    </source>
</evidence>
<dbReference type="AlphaFoldDB" id="A0A0A1DF40"/>
<protein>
    <submittedName>
        <fullName evidence="1">Uncharacterized protein</fullName>
    </submittedName>
</protein>
<organism evidence="1 2">
    <name type="scientific">Nocardioides simplex</name>
    <name type="common">Arthrobacter simplex</name>
    <dbReference type="NCBI Taxonomy" id="2045"/>
    <lineage>
        <taxon>Bacteria</taxon>
        <taxon>Bacillati</taxon>
        <taxon>Actinomycetota</taxon>
        <taxon>Actinomycetes</taxon>
        <taxon>Propionibacteriales</taxon>
        <taxon>Nocardioidaceae</taxon>
        <taxon>Pimelobacter</taxon>
    </lineage>
</organism>
<name>A0A0A1DF40_NOCSI</name>
<gene>
    <name evidence="1" type="ORF">KR76_01800</name>
</gene>
<dbReference type="RefSeq" id="WP_158510156.1">
    <property type="nucleotide sequence ID" value="NZ_BJMC01000025.1"/>
</dbReference>
<dbReference type="EMBL" id="CP009896">
    <property type="protein sequence ID" value="AIY15814.2"/>
    <property type="molecule type" value="Genomic_DNA"/>
</dbReference>
<dbReference type="GeneID" id="96612789"/>
<dbReference type="Proteomes" id="UP000030300">
    <property type="component" value="Chromosome"/>
</dbReference>
<accession>A0A0A1DF40</accession>
<evidence type="ECO:0000313" key="2">
    <source>
        <dbReference type="Proteomes" id="UP000030300"/>
    </source>
</evidence>
<keyword evidence="2" id="KW-1185">Reference proteome</keyword>
<dbReference type="KEGG" id="psim:KR76_01800"/>
<proteinExistence type="predicted"/>
<dbReference type="STRING" id="2045.KR76_01800"/>
<reference evidence="1 2" key="1">
    <citation type="journal article" date="2015" name="Genome Announc.">
        <title>Complete Genome Sequence of Steroid-Transforming Nocardioides simplex VKM Ac-2033D.</title>
        <authorList>
            <person name="Shtratnikova V.Y."/>
            <person name="Schelkunov M.I."/>
            <person name="Pekov Y.A."/>
            <person name="Fokina V.V."/>
            <person name="Logacheva M.D."/>
            <person name="Sokolov S.L."/>
            <person name="Bragin E.Y."/>
            <person name="Ashapkin V.V."/>
            <person name="Donova M.V."/>
        </authorList>
    </citation>
    <scope>NUCLEOTIDE SEQUENCE [LARGE SCALE GENOMIC DNA]</scope>
    <source>
        <strain evidence="1 2">VKM Ac-2033D</strain>
    </source>
</reference>
<dbReference type="HOGENOM" id="CLU_3009753_0_0_11"/>